<keyword evidence="2" id="KW-1185">Reference proteome</keyword>
<dbReference type="OMA" id="WRITKSD"/>
<evidence type="ECO:0000313" key="2">
    <source>
        <dbReference type="Proteomes" id="UP000054653"/>
    </source>
</evidence>
<organism evidence="1 2">
    <name type="scientific">Trichinella britovi</name>
    <name type="common">Parasitic roundworm</name>
    <dbReference type="NCBI Taxonomy" id="45882"/>
    <lineage>
        <taxon>Eukaryota</taxon>
        <taxon>Metazoa</taxon>
        <taxon>Ecdysozoa</taxon>
        <taxon>Nematoda</taxon>
        <taxon>Enoplea</taxon>
        <taxon>Dorylaimia</taxon>
        <taxon>Trichinellida</taxon>
        <taxon>Trichinellidae</taxon>
        <taxon>Trichinella</taxon>
    </lineage>
</organism>
<proteinExistence type="predicted"/>
<comment type="caution">
    <text evidence="1">The sequence shown here is derived from an EMBL/GenBank/DDBJ whole genome shotgun (WGS) entry which is preliminary data.</text>
</comment>
<dbReference type="Proteomes" id="UP000054653">
    <property type="component" value="Unassembled WGS sequence"/>
</dbReference>
<dbReference type="STRING" id="45882.A0A0V1D5J6"/>
<sequence>MEKKTVLKRRAAEEMKTVPQIYHEEASSASADLETAGQFPTYKTVKTPMYRKRAQKFPRLPPTRQQLEIPPQWRMTKSDRRFLLYNNVYNSILIFCTEENLSVLSEHSVWSMDGTFKIVPEWYQQMFTIHVFIAGGSVGGGPTAANNRPDPYTASDISGGTHTRLLLPFLPAVVRKVTDLGMRTSYIHEAATKKKVKMLLATAFLPPHDVPVAVELLGRDATGSIAALFNYFRVEWMPPDRLLMCNVYNVNIRTNNDLEGWHFKMNRLAGKRHLGFYELLQLLIDEQGSTETLIQQVTSGRVTARDLQIKNKKYEELQQRITALTAEYNGGTRTLEQFLRAVAYLVPEGENY</sequence>
<accession>A0A0V1D5J6</accession>
<gene>
    <name evidence="1" type="ORF">T03_9205</name>
</gene>
<name>A0A0V1D5J6_TRIBR</name>
<evidence type="ECO:0000313" key="1">
    <source>
        <dbReference type="EMBL" id="KRY56768.1"/>
    </source>
</evidence>
<protein>
    <submittedName>
        <fullName evidence="1">Uncharacterized protein</fullName>
    </submittedName>
</protein>
<reference evidence="1 2" key="1">
    <citation type="submission" date="2015-01" db="EMBL/GenBank/DDBJ databases">
        <title>Evolution of Trichinella species and genotypes.</title>
        <authorList>
            <person name="Korhonen P.K."/>
            <person name="Edoardo P."/>
            <person name="Giuseppe L.R."/>
            <person name="Gasser R.B."/>
        </authorList>
    </citation>
    <scope>NUCLEOTIDE SEQUENCE [LARGE SCALE GENOMIC DNA]</scope>
    <source>
        <strain evidence="1">ISS120</strain>
    </source>
</reference>
<dbReference type="AlphaFoldDB" id="A0A0V1D5J6"/>
<dbReference type="EMBL" id="JYDI01000039">
    <property type="protein sequence ID" value="KRY56768.1"/>
    <property type="molecule type" value="Genomic_DNA"/>
</dbReference>